<sequence>MKLARIAALVLVPMLTLTAQASAAPQTITFKCKATALGQSAEFNLDQVIDATAPETVAPNGSVKVTADPAPDKMPAEASGYQVVEVKGLALRVPIPGNSKFQSASLEGGSGLNSTPTIGLEGNNVVLRVPGPIKGGADYELPTVTVVLQAGGTGQIVTKLGGTGFDNPGLTFVATIIAFGFRVDANAGGYPDPSPVLTTTTISG</sequence>
<dbReference type="Proteomes" id="UP000316639">
    <property type="component" value="Unassembled WGS sequence"/>
</dbReference>
<comment type="caution">
    <text evidence="2">The sequence shown here is derived from an EMBL/GenBank/DDBJ whole genome shotgun (WGS) entry which is preliminary data.</text>
</comment>
<accession>A0A563EGG5</accession>
<keyword evidence="3" id="KW-1185">Reference proteome</keyword>
<organism evidence="2 3">
    <name type="scientific">Lentzea tibetensis</name>
    <dbReference type="NCBI Taxonomy" id="2591470"/>
    <lineage>
        <taxon>Bacteria</taxon>
        <taxon>Bacillati</taxon>
        <taxon>Actinomycetota</taxon>
        <taxon>Actinomycetes</taxon>
        <taxon>Pseudonocardiales</taxon>
        <taxon>Pseudonocardiaceae</taxon>
        <taxon>Lentzea</taxon>
    </lineage>
</organism>
<feature type="signal peptide" evidence="1">
    <location>
        <begin position="1"/>
        <end position="23"/>
    </location>
</feature>
<gene>
    <name evidence="2" type="ORF">FKR81_39400</name>
</gene>
<keyword evidence="1" id="KW-0732">Signal</keyword>
<proteinExistence type="predicted"/>
<name>A0A563EGG5_9PSEU</name>
<evidence type="ECO:0000313" key="2">
    <source>
        <dbReference type="EMBL" id="TWP45268.1"/>
    </source>
</evidence>
<dbReference type="RefSeq" id="WP_146360052.1">
    <property type="nucleotide sequence ID" value="NZ_VOBR01000042.1"/>
</dbReference>
<evidence type="ECO:0000256" key="1">
    <source>
        <dbReference type="SAM" id="SignalP"/>
    </source>
</evidence>
<dbReference type="AlphaFoldDB" id="A0A563EGG5"/>
<dbReference type="OrthoDB" id="3820986at2"/>
<reference evidence="2 3" key="1">
    <citation type="submission" date="2019-07" db="EMBL/GenBank/DDBJ databases">
        <title>Lentzea xizangensis sp. nov., isolated from Qinghai-Tibetan Plateau Soils.</title>
        <authorList>
            <person name="Huang J."/>
        </authorList>
    </citation>
    <scope>NUCLEOTIDE SEQUENCE [LARGE SCALE GENOMIC DNA]</scope>
    <source>
        <strain evidence="2 3">FXJ1.1311</strain>
    </source>
</reference>
<dbReference type="EMBL" id="VOBR01000042">
    <property type="protein sequence ID" value="TWP45268.1"/>
    <property type="molecule type" value="Genomic_DNA"/>
</dbReference>
<feature type="chain" id="PRO_5022173902" evidence="1">
    <location>
        <begin position="24"/>
        <end position="204"/>
    </location>
</feature>
<protein>
    <submittedName>
        <fullName evidence="2">Cyclase</fullName>
    </submittedName>
</protein>
<evidence type="ECO:0000313" key="3">
    <source>
        <dbReference type="Proteomes" id="UP000316639"/>
    </source>
</evidence>